<dbReference type="EMBL" id="QGLE01000002">
    <property type="protein sequence ID" value="PWR25240.1"/>
    <property type="molecule type" value="Genomic_DNA"/>
</dbReference>
<evidence type="ECO:0000313" key="2">
    <source>
        <dbReference type="EMBL" id="PWR25240.1"/>
    </source>
</evidence>
<dbReference type="InterPro" id="IPR006175">
    <property type="entry name" value="YjgF/YER057c/UK114"/>
</dbReference>
<dbReference type="AlphaFoldDB" id="A0A317EGM0"/>
<keyword evidence="3" id="KW-1185">Reference proteome</keyword>
<sequence length="117" mass="12268">MTAIERLDMGPRMSQAVIHGDTVYLAGQVALGAPGQSVTAQTTDILARIDGLLARAGTDKTKILSVTIWLADIASFAEMNAVYDAWVPAGHTAARACVESKLAAPDFTVEIQAVAAR</sequence>
<proteinExistence type="inferred from homology"/>
<dbReference type="PANTHER" id="PTHR47328:SF1">
    <property type="entry name" value="RUTC FAMILY PROTEIN YOAB"/>
    <property type="match status" value="1"/>
</dbReference>
<accession>A0A317EGM0</accession>
<dbReference type="Gene3D" id="3.30.1330.40">
    <property type="entry name" value="RutC-like"/>
    <property type="match status" value="1"/>
</dbReference>
<gene>
    <name evidence="2" type="ORF">DKG74_05620</name>
</gene>
<organism evidence="2 3">
    <name type="scientific">Zavarzinia aquatilis</name>
    <dbReference type="NCBI Taxonomy" id="2211142"/>
    <lineage>
        <taxon>Bacteria</taxon>
        <taxon>Pseudomonadati</taxon>
        <taxon>Pseudomonadota</taxon>
        <taxon>Alphaproteobacteria</taxon>
        <taxon>Rhodospirillales</taxon>
        <taxon>Zavarziniaceae</taxon>
        <taxon>Zavarzinia</taxon>
    </lineage>
</organism>
<dbReference type="SUPFAM" id="SSF55298">
    <property type="entry name" value="YjgF-like"/>
    <property type="match status" value="1"/>
</dbReference>
<evidence type="ECO:0008006" key="4">
    <source>
        <dbReference type="Google" id="ProtNLM"/>
    </source>
</evidence>
<dbReference type="CDD" id="cd06150">
    <property type="entry name" value="YjgF_YER057c_UK114_like_2"/>
    <property type="match status" value="1"/>
</dbReference>
<dbReference type="OrthoDB" id="9803101at2"/>
<dbReference type="Pfam" id="PF01042">
    <property type="entry name" value="Ribonuc_L-PSP"/>
    <property type="match status" value="1"/>
</dbReference>
<evidence type="ECO:0000313" key="3">
    <source>
        <dbReference type="Proteomes" id="UP000245461"/>
    </source>
</evidence>
<evidence type="ECO:0000256" key="1">
    <source>
        <dbReference type="ARBA" id="ARBA00010552"/>
    </source>
</evidence>
<comment type="caution">
    <text evidence="2">The sequence shown here is derived from an EMBL/GenBank/DDBJ whole genome shotgun (WGS) entry which is preliminary data.</text>
</comment>
<comment type="similarity">
    <text evidence="1">Belongs to the RutC family.</text>
</comment>
<dbReference type="Proteomes" id="UP000245461">
    <property type="component" value="Unassembled WGS sequence"/>
</dbReference>
<reference evidence="2 3" key="1">
    <citation type="submission" date="2018-05" db="EMBL/GenBank/DDBJ databases">
        <title>Zavarzinia sp. HR-AS.</title>
        <authorList>
            <person name="Lee Y."/>
            <person name="Jeon C.O."/>
        </authorList>
    </citation>
    <scope>NUCLEOTIDE SEQUENCE [LARGE SCALE GENOMIC DNA]</scope>
    <source>
        <strain evidence="2 3">HR-AS</strain>
    </source>
</reference>
<dbReference type="InterPro" id="IPR019897">
    <property type="entry name" value="RidA_CS"/>
</dbReference>
<name>A0A317EGM0_9PROT</name>
<dbReference type="InterPro" id="IPR035709">
    <property type="entry name" value="YoaB-like"/>
</dbReference>
<dbReference type="PROSITE" id="PS01094">
    <property type="entry name" value="UPF0076"/>
    <property type="match status" value="1"/>
</dbReference>
<dbReference type="RefSeq" id="WP_109903489.1">
    <property type="nucleotide sequence ID" value="NZ_QGLE01000002.1"/>
</dbReference>
<dbReference type="PANTHER" id="PTHR47328">
    <property type="match status" value="1"/>
</dbReference>
<dbReference type="InterPro" id="IPR035959">
    <property type="entry name" value="RutC-like_sf"/>
</dbReference>
<protein>
    <recommendedName>
        <fullName evidence="4">RidA family protein</fullName>
    </recommendedName>
</protein>